<name>A0A075SP71_STRSU</name>
<sequence length="82" mass="9977">MIEIKTRSDYDLTKNWYRKKEFLDELWKGMKLPTLDHYIRQMRNSPYSFGICGTHGNVFIHAEVFKDWFDYKIFHENEAVIA</sequence>
<evidence type="ECO:0008006" key="3">
    <source>
        <dbReference type="Google" id="ProtNLM"/>
    </source>
</evidence>
<dbReference type="RefSeq" id="WP_017647554.1">
    <property type="nucleotide sequence ID" value="NZ_ALLE01000024.1"/>
</dbReference>
<evidence type="ECO:0000313" key="2">
    <source>
        <dbReference type="Proteomes" id="UP000028185"/>
    </source>
</evidence>
<organism evidence="1 2">
    <name type="scientific">Streptococcus suis 6407</name>
    <dbReference type="NCBI Taxonomy" id="1214179"/>
    <lineage>
        <taxon>Bacteria</taxon>
        <taxon>Bacillati</taxon>
        <taxon>Bacillota</taxon>
        <taxon>Bacilli</taxon>
        <taxon>Lactobacillales</taxon>
        <taxon>Streptococcaceae</taxon>
        <taxon>Streptococcus</taxon>
    </lineage>
</organism>
<reference evidence="1 2" key="1">
    <citation type="journal article" date="2014" name="Genome Announc.">
        <title>Whole-Genome Sequence of Streptococcus suis Serotype 4 Reference Strain 6407.</title>
        <authorList>
            <person name="Wang K."/>
            <person name="Chen J."/>
            <person name="Yao H."/>
            <person name="Lu C."/>
        </authorList>
    </citation>
    <scope>NUCLEOTIDE SEQUENCE [LARGE SCALE GENOMIC DNA]</scope>
    <source>
        <strain evidence="1">6407</strain>
    </source>
</reference>
<evidence type="ECO:0000313" key="1">
    <source>
        <dbReference type="EMBL" id="AIG42790.1"/>
    </source>
</evidence>
<dbReference type="EMBL" id="CP008921">
    <property type="protein sequence ID" value="AIG42790.1"/>
    <property type="molecule type" value="Genomic_DNA"/>
</dbReference>
<protein>
    <recommendedName>
        <fullName evidence="3">Excisionase</fullName>
    </recommendedName>
</protein>
<dbReference type="HOGENOM" id="CLU_2604520_0_0_9"/>
<accession>A0A075SP71</accession>
<dbReference type="AlphaFoldDB" id="A0A075SP71"/>
<gene>
    <name evidence="1" type="ORF">ID09_01415</name>
</gene>
<proteinExistence type="predicted"/>
<dbReference type="PATRIC" id="fig|1214179.4.peg.254"/>
<dbReference type="Proteomes" id="UP000028185">
    <property type="component" value="Chromosome"/>
</dbReference>